<reference evidence="1" key="1">
    <citation type="journal article" date="2020" name="Stud. Mycol.">
        <title>101 Dothideomycetes genomes: a test case for predicting lifestyles and emergence of pathogens.</title>
        <authorList>
            <person name="Haridas S."/>
            <person name="Albert R."/>
            <person name="Binder M."/>
            <person name="Bloem J."/>
            <person name="Labutti K."/>
            <person name="Salamov A."/>
            <person name="Andreopoulos B."/>
            <person name="Baker S."/>
            <person name="Barry K."/>
            <person name="Bills G."/>
            <person name="Bluhm B."/>
            <person name="Cannon C."/>
            <person name="Castanera R."/>
            <person name="Culley D."/>
            <person name="Daum C."/>
            <person name="Ezra D."/>
            <person name="Gonzalez J."/>
            <person name="Henrissat B."/>
            <person name="Kuo A."/>
            <person name="Liang C."/>
            <person name="Lipzen A."/>
            <person name="Lutzoni F."/>
            <person name="Magnuson J."/>
            <person name="Mondo S."/>
            <person name="Nolan M."/>
            <person name="Ohm R."/>
            <person name="Pangilinan J."/>
            <person name="Park H.-J."/>
            <person name="Ramirez L."/>
            <person name="Alfaro M."/>
            <person name="Sun H."/>
            <person name="Tritt A."/>
            <person name="Yoshinaga Y."/>
            <person name="Zwiers L.-H."/>
            <person name="Turgeon B."/>
            <person name="Goodwin S."/>
            <person name="Spatafora J."/>
            <person name="Crous P."/>
            <person name="Grigoriev I."/>
        </authorList>
    </citation>
    <scope>NUCLEOTIDE SEQUENCE</scope>
    <source>
        <strain evidence="1">CBS 122367</strain>
    </source>
</reference>
<proteinExistence type="predicted"/>
<sequence>MQDIMDRFESHNLDRTTPQLEENFTKVLATVLEMIGMSTKAIVRKRWKMYFVKVLKGEDEKIKELRKGLDQLVQHGTSLVVEQMKLCEYHRRPNGLDRC</sequence>
<dbReference type="EMBL" id="MU005588">
    <property type="protein sequence ID" value="KAF2682295.1"/>
    <property type="molecule type" value="Genomic_DNA"/>
</dbReference>
<accession>A0A6G1IW09</accession>
<organism evidence="1 2">
    <name type="scientific">Lentithecium fluviatile CBS 122367</name>
    <dbReference type="NCBI Taxonomy" id="1168545"/>
    <lineage>
        <taxon>Eukaryota</taxon>
        <taxon>Fungi</taxon>
        <taxon>Dikarya</taxon>
        <taxon>Ascomycota</taxon>
        <taxon>Pezizomycotina</taxon>
        <taxon>Dothideomycetes</taxon>
        <taxon>Pleosporomycetidae</taxon>
        <taxon>Pleosporales</taxon>
        <taxon>Massarineae</taxon>
        <taxon>Lentitheciaceae</taxon>
        <taxon>Lentithecium</taxon>
    </lineage>
</organism>
<keyword evidence="2" id="KW-1185">Reference proteome</keyword>
<evidence type="ECO:0000313" key="2">
    <source>
        <dbReference type="Proteomes" id="UP000799291"/>
    </source>
</evidence>
<evidence type="ECO:0000313" key="1">
    <source>
        <dbReference type="EMBL" id="KAF2682295.1"/>
    </source>
</evidence>
<dbReference type="OrthoDB" id="7464126at2759"/>
<protein>
    <submittedName>
        <fullName evidence="1">Uncharacterized protein</fullName>
    </submittedName>
</protein>
<name>A0A6G1IW09_9PLEO</name>
<gene>
    <name evidence="1" type="ORF">K458DRAFT_391319</name>
</gene>
<dbReference type="AlphaFoldDB" id="A0A6G1IW09"/>
<dbReference type="Proteomes" id="UP000799291">
    <property type="component" value="Unassembled WGS sequence"/>
</dbReference>